<gene>
    <name evidence="1" type="ORF">SD70_15630</name>
</gene>
<dbReference type="EMBL" id="JXAK01000026">
    <property type="protein sequence ID" value="KIL40109.1"/>
    <property type="molecule type" value="Genomic_DNA"/>
</dbReference>
<dbReference type="RefSeq" id="WP_041048470.1">
    <property type="nucleotide sequence ID" value="NZ_JXAK01000026.1"/>
</dbReference>
<keyword evidence="2" id="KW-1185">Reference proteome</keyword>
<name>A0ABR5AGC9_9BACL</name>
<dbReference type="Proteomes" id="UP000031967">
    <property type="component" value="Unassembled WGS sequence"/>
</dbReference>
<reference evidence="1 2" key="1">
    <citation type="submission" date="2014-12" db="EMBL/GenBank/DDBJ databases">
        <title>Draft genome sequence of Paenibacillus kamchatkensis strain B-2647.</title>
        <authorList>
            <person name="Karlyshev A.V."/>
            <person name="Kudryashova E.B."/>
        </authorList>
    </citation>
    <scope>NUCLEOTIDE SEQUENCE [LARGE SCALE GENOMIC DNA]</scope>
    <source>
        <strain evidence="1 2">VKM B-2647</strain>
    </source>
</reference>
<accession>A0ABR5AGC9</accession>
<organism evidence="1 2">
    <name type="scientific">Gordoniibacillus kamchatkensis</name>
    <dbReference type="NCBI Taxonomy" id="1590651"/>
    <lineage>
        <taxon>Bacteria</taxon>
        <taxon>Bacillati</taxon>
        <taxon>Bacillota</taxon>
        <taxon>Bacilli</taxon>
        <taxon>Bacillales</taxon>
        <taxon>Paenibacillaceae</taxon>
        <taxon>Gordoniibacillus</taxon>
    </lineage>
</organism>
<protein>
    <submittedName>
        <fullName evidence="1">Uncharacterized protein</fullName>
    </submittedName>
</protein>
<proteinExistence type="predicted"/>
<evidence type="ECO:0000313" key="1">
    <source>
        <dbReference type="EMBL" id="KIL40109.1"/>
    </source>
</evidence>
<comment type="caution">
    <text evidence="1">The sequence shown here is derived from an EMBL/GenBank/DDBJ whole genome shotgun (WGS) entry which is preliminary data.</text>
</comment>
<sequence length="83" mass="9042">MNDNSAQTSPVAALRSLEAGTPVLIKFDDGDWHGIWEGFDSDGCVLIRDLKAVHSDETVFISGITRIVPDRVQDVSANVDNDQ</sequence>
<evidence type="ECO:0000313" key="2">
    <source>
        <dbReference type="Proteomes" id="UP000031967"/>
    </source>
</evidence>